<proteinExistence type="predicted"/>
<accession>A0ABT9ZKT3</accession>
<dbReference type="Proteomes" id="UP001234495">
    <property type="component" value="Unassembled WGS sequence"/>
</dbReference>
<protein>
    <recommendedName>
        <fullName evidence="3">DUF2642 domain-containing protein</fullName>
    </recommendedName>
</protein>
<dbReference type="Pfam" id="PF10842">
    <property type="entry name" value="DUF2642"/>
    <property type="match status" value="1"/>
</dbReference>
<keyword evidence="2" id="KW-1185">Reference proteome</keyword>
<evidence type="ECO:0008006" key="3">
    <source>
        <dbReference type="Google" id="ProtNLM"/>
    </source>
</evidence>
<dbReference type="InterPro" id="IPR020139">
    <property type="entry name" value="DUF2642"/>
</dbReference>
<organism evidence="1 2">
    <name type="scientific">Metabacillus malikii</name>
    <dbReference type="NCBI Taxonomy" id="1504265"/>
    <lineage>
        <taxon>Bacteria</taxon>
        <taxon>Bacillati</taxon>
        <taxon>Bacillota</taxon>
        <taxon>Bacilli</taxon>
        <taxon>Bacillales</taxon>
        <taxon>Bacillaceae</taxon>
        <taxon>Metabacillus</taxon>
    </lineage>
</organism>
<dbReference type="EMBL" id="JAUSUD010000022">
    <property type="protein sequence ID" value="MDQ0232504.1"/>
    <property type="molecule type" value="Genomic_DNA"/>
</dbReference>
<gene>
    <name evidence="1" type="ORF">J2S19_003826</name>
</gene>
<name>A0ABT9ZKT3_9BACI</name>
<dbReference type="RefSeq" id="WP_307344564.1">
    <property type="nucleotide sequence ID" value="NZ_JAUSUD010000022.1"/>
</dbReference>
<evidence type="ECO:0000313" key="1">
    <source>
        <dbReference type="EMBL" id="MDQ0232504.1"/>
    </source>
</evidence>
<sequence length="135" mass="14749">MAIRFSFRNENRAALLRRLVDLTNALSDNSSSSFNLSANLGNLLDFDVNVEVSCGDDNGDTPTPPPVDPTPTPVLPETLYGLLRTLLNERVQVTTAFDTLTGTLIGVQDDYISLIESTGNLVFVLYDQIESVVEL</sequence>
<evidence type="ECO:0000313" key="2">
    <source>
        <dbReference type="Proteomes" id="UP001234495"/>
    </source>
</evidence>
<comment type="caution">
    <text evidence="1">The sequence shown here is derived from an EMBL/GenBank/DDBJ whole genome shotgun (WGS) entry which is preliminary data.</text>
</comment>
<reference evidence="1 2" key="1">
    <citation type="submission" date="2023-07" db="EMBL/GenBank/DDBJ databases">
        <title>Genomic Encyclopedia of Type Strains, Phase IV (KMG-IV): sequencing the most valuable type-strain genomes for metagenomic binning, comparative biology and taxonomic classification.</title>
        <authorList>
            <person name="Goeker M."/>
        </authorList>
    </citation>
    <scope>NUCLEOTIDE SEQUENCE [LARGE SCALE GENOMIC DNA]</scope>
    <source>
        <strain evidence="1 2">DSM 29005</strain>
    </source>
</reference>